<keyword evidence="4" id="KW-1185">Reference proteome</keyword>
<keyword evidence="2" id="KW-0812">Transmembrane</keyword>
<feature type="compositionally biased region" description="Basic and acidic residues" evidence="1">
    <location>
        <begin position="20"/>
        <end position="34"/>
    </location>
</feature>
<feature type="region of interest" description="Disordered" evidence="1">
    <location>
        <begin position="1"/>
        <end position="82"/>
    </location>
</feature>
<accession>A0AAW2Z105</accession>
<comment type="caution">
    <text evidence="3">The sequence shown here is derived from an EMBL/GenBank/DDBJ whole genome shotgun (WGS) entry which is preliminary data.</text>
</comment>
<gene>
    <name evidence="3" type="ORF">AKO1_014731</name>
</gene>
<evidence type="ECO:0000256" key="2">
    <source>
        <dbReference type="SAM" id="Phobius"/>
    </source>
</evidence>
<protein>
    <submittedName>
        <fullName evidence="3">Uncharacterized protein</fullName>
    </submittedName>
</protein>
<feature type="region of interest" description="Disordered" evidence="1">
    <location>
        <begin position="262"/>
        <end position="282"/>
    </location>
</feature>
<evidence type="ECO:0000313" key="4">
    <source>
        <dbReference type="Proteomes" id="UP001431209"/>
    </source>
</evidence>
<feature type="compositionally biased region" description="Basic and acidic residues" evidence="1">
    <location>
        <begin position="266"/>
        <end position="282"/>
    </location>
</feature>
<keyword evidence="2" id="KW-0472">Membrane</keyword>
<evidence type="ECO:0000313" key="3">
    <source>
        <dbReference type="EMBL" id="KAL0483468.1"/>
    </source>
</evidence>
<feature type="compositionally biased region" description="Acidic residues" evidence="1">
    <location>
        <begin position="1"/>
        <end position="12"/>
    </location>
</feature>
<evidence type="ECO:0000256" key="1">
    <source>
        <dbReference type="SAM" id="MobiDB-lite"/>
    </source>
</evidence>
<dbReference type="AlphaFoldDB" id="A0AAW2Z105"/>
<keyword evidence="2" id="KW-1133">Transmembrane helix</keyword>
<feature type="compositionally biased region" description="Polar residues" evidence="1">
    <location>
        <begin position="41"/>
        <end position="77"/>
    </location>
</feature>
<dbReference type="Proteomes" id="UP001431209">
    <property type="component" value="Unassembled WGS sequence"/>
</dbReference>
<dbReference type="EMBL" id="JAOPGA020000962">
    <property type="protein sequence ID" value="KAL0483468.1"/>
    <property type="molecule type" value="Genomic_DNA"/>
</dbReference>
<reference evidence="3 4" key="1">
    <citation type="submission" date="2024-03" db="EMBL/GenBank/DDBJ databases">
        <title>The Acrasis kona genome and developmental transcriptomes reveal deep origins of eukaryotic multicellular pathways.</title>
        <authorList>
            <person name="Sheikh S."/>
            <person name="Fu C.-J."/>
            <person name="Brown M.W."/>
            <person name="Baldauf S.L."/>
        </authorList>
    </citation>
    <scope>NUCLEOTIDE SEQUENCE [LARGE SCALE GENOMIC DNA]</scope>
    <source>
        <strain evidence="3 4">ATCC MYA-3509</strain>
    </source>
</reference>
<proteinExistence type="predicted"/>
<feature type="transmembrane region" description="Helical" evidence="2">
    <location>
        <begin position="350"/>
        <end position="371"/>
    </location>
</feature>
<name>A0AAW2Z105_9EUKA</name>
<sequence length="550" mass="61429">MNQEPSDIEPQEEATLPTSHEIEMESAEDTKISEEEIESSPNEVTLKQNEVQNDSSVHVPSVAENSSEPLCSQPEQSIKTEEDCAAPQIEVSSEAISNHELDESTDVIASDSPKEKILEPIESVPSLQKNNLNMTSHVVTAKPDDIQLNAVVQELVNIKESVGTHANKSEEATSTLLQKLKANKDGVDEVKLDISQFREAQLSHTQTIDNVTKVVQKVANNLEKYLNQSTSANESTNGKIEKIKTELNSKIISACKDIKQNQNNHELSRKQEQEKASKKKNEFTEKQFQELRKNQTTLTTELKTHQQEGFKNFIEAQSKITGEIKELSERVKLSSEYTTSMVDSNKSSKVWNILLIVLLIISIAASAFHFMHANKIHQSTPIASCPKCTTCPDPIKCLPCTKCIDCVVPPVEPCPKCPSHPLCTSTEGEHRIIEAGSNGAWFLPGPSSYYYIPLQDMQDKFDFLSSQIVPDLFSEFRGVSATRNNATGLTGVIVKLVFKHVKDQINTIVEYFEQGQELLAELSDSEPLSNDEKIKARDQVYKMLVKRFLE</sequence>
<organism evidence="3 4">
    <name type="scientific">Acrasis kona</name>
    <dbReference type="NCBI Taxonomy" id="1008807"/>
    <lineage>
        <taxon>Eukaryota</taxon>
        <taxon>Discoba</taxon>
        <taxon>Heterolobosea</taxon>
        <taxon>Tetramitia</taxon>
        <taxon>Eutetramitia</taxon>
        <taxon>Acrasidae</taxon>
        <taxon>Acrasis</taxon>
    </lineage>
</organism>